<comment type="similarity">
    <text evidence="2">Belongs to the Nudix hydrolase family.</text>
</comment>
<dbReference type="InterPro" id="IPR020084">
    <property type="entry name" value="NUDIX_hydrolase_CS"/>
</dbReference>
<organism evidence="7 8">
    <name type="scientific">Propioniciclava coleopterorum</name>
    <dbReference type="NCBI Taxonomy" id="2714937"/>
    <lineage>
        <taxon>Bacteria</taxon>
        <taxon>Bacillati</taxon>
        <taxon>Actinomycetota</taxon>
        <taxon>Actinomycetes</taxon>
        <taxon>Propionibacteriales</taxon>
        <taxon>Propionibacteriaceae</taxon>
        <taxon>Propioniciclava</taxon>
    </lineage>
</organism>
<keyword evidence="5" id="KW-0460">Magnesium</keyword>
<keyword evidence="8" id="KW-1185">Reference proteome</keyword>
<evidence type="ECO:0000313" key="7">
    <source>
        <dbReference type="EMBL" id="QIK71387.1"/>
    </source>
</evidence>
<dbReference type="InterPro" id="IPR000086">
    <property type="entry name" value="NUDIX_hydrolase_dom"/>
</dbReference>
<dbReference type="PROSITE" id="PS00893">
    <property type="entry name" value="NUDIX_BOX"/>
    <property type="match status" value="1"/>
</dbReference>
<comment type="cofactor">
    <cofactor evidence="1">
        <name>Mg(2+)</name>
        <dbReference type="ChEBI" id="CHEBI:18420"/>
    </cofactor>
</comment>
<dbReference type="CDD" id="cd18886">
    <property type="entry name" value="NUDIX_MutT_Nudt1"/>
    <property type="match status" value="1"/>
</dbReference>
<accession>A0A6G7Y445</accession>
<proteinExistence type="inferred from homology"/>
<dbReference type="PROSITE" id="PS51462">
    <property type="entry name" value="NUDIX"/>
    <property type="match status" value="1"/>
</dbReference>
<dbReference type="Pfam" id="PF00293">
    <property type="entry name" value="NUDIX"/>
    <property type="match status" value="1"/>
</dbReference>
<dbReference type="Proteomes" id="UP000501058">
    <property type="component" value="Chromosome"/>
</dbReference>
<keyword evidence="4" id="KW-0378">Hydrolase</keyword>
<name>A0A6G7Y445_9ACTN</name>
<keyword evidence="3" id="KW-0479">Metal-binding</keyword>
<dbReference type="AlphaFoldDB" id="A0A6G7Y445"/>
<reference evidence="7 8" key="1">
    <citation type="submission" date="2020-03" db="EMBL/GenBank/DDBJ databases">
        <title>Propioniciclava sp. nov., isolated from Hydrophilus acuminatus.</title>
        <authorList>
            <person name="Hyun D.-W."/>
            <person name="Bae J.-W."/>
        </authorList>
    </citation>
    <scope>NUCLEOTIDE SEQUENCE [LARGE SCALE GENOMIC DNA]</scope>
    <source>
        <strain evidence="7 8">HDW11</strain>
    </source>
</reference>
<evidence type="ECO:0000256" key="2">
    <source>
        <dbReference type="ARBA" id="ARBA00005582"/>
    </source>
</evidence>
<evidence type="ECO:0000256" key="3">
    <source>
        <dbReference type="ARBA" id="ARBA00022723"/>
    </source>
</evidence>
<dbReference type="InterPro" id="IPR015797">
    <property type="entry name" value="NUDIX_hydrolase-like_dom_sf"/>
</dbReference>
<dbReference type="PANTHER" id="PTHR43758">
    <property type="entry name" value="7,8-DIHYDRO-8-OXOGUANINE TRIPHOSPHATASE"/>
    <property type="match status" value="1"/>
</dbReference>
<dbReference type="GO" id="GO:0046872">
    <property type="term" value="F:metal ion binding"/>
    <property type="evidence" value="ECO:0007669"/>
    <property type="project" value="UniProtKB-KW"/>
</dbReference>
<evidence type="ECO:0000256" key="1">
    <source>
        <dbReference type="ARBA" id="ARBA00001946"/>
    </source>
</evidence>
<evidence type="ECO:0000256" key="4">
    <source>
        <dbReference type="ARBA" id="ARBA00022801"/>
    </source>
</evidence>
<evidence type="ECO:0000256" key="5">
    <source>
        <dbReference type="ARBA" id="ARBA00022842"/>
    </source>
</evidence>
<evidence type="ECO:0000313" key="8">
    <source>
        <dbReference type="Proteomes" id="UP000501058"/>
    </source>
</evidence>
<gene>
    <name evidence="7" type="ORF">G7070_02655</name>
</gene>
<evidence type="ECO:0000259" key="6">
    <source>
        <dbReference type="PROSITE" id="PS51462"/>
    </source>
</evidence>
<dbReference type="GO" id="GO:0005737">
    <property type="term" value="C:cytoplasm"/>
    <property type="evidence" value="ECO:0007669"/>
    <property type="project" value="TreeGrafter"/>
</dbReference>
<feature type="domain" description="Nudix hydrolase" evidence="6">
    <location>
        <begin position="2"/>
        <end position="135"/>
    </location>
</feature>
<dbReference type="KEGG" id="prv:G7070_02655"/>
<sequence length="166" mass="18053">MAFRPVLGVLAFVTRGDAVLLVHRTADPADEQYGLFNGLGGKIEPDEDAVAALRRELREEAGIEATALTLRGTLSWPAPRGAGEDWFGFVFRVDAFAGEPPARNAEGTLHWVPRAELTGLRLSPGDAEWLPHVFDEDVASFHGVVHVAPGVRPRLSVSLLRRRPEG</sequence>
<dbReference type="GO" id="GO:0016818">
    <property type="term" value="F:hydrolase activity, acting on acid anhydrides, in phosphorus-containing anhydrides"/>
    <property type="evidence" value="ECO:0007669"/>
    <property type="project" value="TreeGrafter"/>
</dbReference>
<dbReference type="EMBL" id="CP049865">
    <property type="protein sequence ID" value="QIK71387.1"/>
    <property type="molecule type" value="Genomic_DNA"/>
</dbReference>
<dbReference type="PANTHER" id="PTHR43758:SF2">
    <property type="entry name" value="OXIDIZED PURINE NUCLEOSIDE TRIPHOSPHATE HYDROLASE"/>
    <property type="match status" value="1"/>
</dbReference>
<protein>
    <submittedName>
        <fullName evidence="7">8-oxo-dGTP diphosphatase</fullName>
    </submittedName>
</protein>
<dbReference type="SUPFAM" id="SSF55811">
    <property type="entry name" value="Nudix"/>
    <property type="match status" value="1"/>
</dbReference>
<dbReference type="Gene3D" id="3.90.79.10">
    <property type="entry name" value="Nucleoside Triphosphate Pyrophosphohydrolase"/>
    <property type="match status" value="1"/>
</dbReference>
<dbReference type="RefSeq" id="WP_166231771.1">
    <property type="nucleotide sequence ID" value="NZ_CP049865.1"/>
</dbReference>